<evidence type="ECO:0000313" key="8">
    <source>
        <dbReference type="EMBL" id="TPF74094.1"/>
    </source>
</evidence>
<evidence type="ECO:0000256" key="3">
    <source>
        <dbReference type="ARBA" id="ARBA00022475"/>
    </source>
</evidence>
<evidence type="ECO:0000256" key="4">
    <source>
        <dbReference type="ARBA" id="ARBA00022692"/>
    </source>
</evidence>
<comment type="similarity">
    <text evidence="2">Belongs to the CbiQ family.</text>
</comment>
<comment type="subcellular location">
    <subcellularLocation>
        <location evidence="1">Membrane</location>
        <topology evidence="1">Multi-pass membrane protein</topology>
    </subcellularLocation>
</comment>
<dbReference type="Pfam" id="PF02361">
    <property type="entry name" value="CbiQ"/>
    <property type="match status" value="1"/>
</dbReference>
<gene>
    <name evidence="8" type="ORF">FHY56_16445</name>
</gene>
<evidence type="ECO:0000256" key="5">
    <source>
        <dbReference type="ARBA" id="ARBA00022989"/>
    </source>
</evidence>
<evidence type="ECO:0000256" key="2">
    <source>
        <dbReference type="ARBA" id="ARBA00008564"/>
    </source>
</evidence>
<feature type="transmembrane region" description="Helical" evidence="7">
    <location>
        <begin position="106"/>
        <end position="125"/>
    </location>
</feature>
<keyword evidence="4 7" id="KW-0812">Transmembrane</keyword>
<evidence type="ECO:0000313" key="9">
    <source>
        <dbReference type="Proteomes" id="UP000315388"/>
    </source>
</evidence>
<dbReference type="PANTHER" id="PTHR34857:SF2">
    <property type="entry name" value="SLL0384 PROTEIN"/>
    <property type="match status" value="1"/>
</dbReference>
<proteinExistence type="inferred from homology"/>
<dbReference type="InterPro" id="IPR003339">
    <property type="entry name" value="ABC/ECF_trnsptr_transmembrane"/>
</dbReference>
<protein>
    <submittedName>
        <fullName evidence="8">Energy-coupling factor transporter transmembrane protein EcfT</fullName>
    </submittedName>
</protein>
<dbReference type="EMBL" id="VEWJ01000017">
    <property type="protein sequence ID" value="TPF74094.1"/>
    <property type="molecule type" value="Genomic_DNA"/>
</dbReference>
<keyword evidence="3" id="KW-1003">Cell membrane</keyword>
<keyword evidence="5 7" id="KW-1133">Transmembrane helix</keyword>
<keyword evidence="9" id="KW-1185">Reference proteome</keyword>
<feature type="transmembrane region" description="Helical" evidence="7">
    <location>
        <begin position="27"/>
        <end position="55"/>
    </location>
</feature>
<dbReference type="AlphaFoldDB" id="A0A502BIZ0"/>
<evidence type="ECO:0000256" key="7">
    <source>
        <dbReference type="SAM" id="Phobius"/>
    </source>
</evidence>
<name>A0A502BIZ0_9HYPH</name>
<accession>A0A502BIZ0</accession>
<dbReference type="InterPro" id="IPR051611">
    <property type="entry name" value="ECF_transporter_component"/>
</dbReference>
<sequence>MSSHTSFIFSPGESILHRANPLTKLAMLVWVIALSFVMSWSALWLSTFILVALSILFGFKAKVLKRFVLLSLPFVLAVCIFHGLILPQNDFVSIGYLRYSPYGLEHAALLSGRISLMLAASLLFVSSTHPSTLLRAFDVAHFSPGVSYLLASPLLLLDEFGARAKSIQDAQRSRGLNTEGGVKARLNALSMLVVPLVTSALSDAHERADVLNARGFRALPYRTTLNAPKDSGSEKQFRRVLYLLSILQIGYALWR</sequence>
<dbReference type="PANTHER" id="PTHR34857">
    <property type="entry name" value="SLL0384 PROTEIN"/>
    <property type="match status" value="1"/>
</dbReference>
<dbReference type="RefSeq" id="WP_140906234.1">
    <property type="nucleotide sequence ID" value="NZ_JBHTMD010000043.1"/>
</dbReference>
<organism evidence="8 9">
    <name type="scientific">Brucella gallinifaecis</name>
    <dbReference type="NCBI Taxonomy" id="215590"/>
    <lineage>
        <taxon>Bacteria</taxon>
        <taxon>Pseudomonadati</taxon>
        <taxon>Pseudomonadota</taxon>
        <taxon>Alphaproteobacteria</taxon>
        <taxon>Hyphomicrobiales</taxon>
        <taxon>Brucellaceae</taxon>
        <taxon>Brucella/Ochrobactrum group</taxon>
        <taxon>Brucella</taxon>
    </lineage>
</organism>
<evidence type="ECO:0000256" key="6">
    <source>
        <dbReference type="ARBA" id="ARBA00023136"/>
    </source>
</evidence>
<reference evidence="8 9" key="1">
    <citation type="journal article" date="2003" name="Int. J. Syst. Evol. Microbiol.">
        <title>Towards a standardized format for the description of a novel species (of an established genus): Ochrobactrum gallinifaecis sp. nov.</title>
        <authorList>
            <person name="Kampfer P."/>
            <person name="Buczolits S."/>
            <person name="Albrecht A."/>
            <person name="Busse H.J."/>
            <person name="Stackebrandt E."/>
        </authorList>
    </citation>
    <scope>NUCLEOTIDE SEQUENCE [LARGE SCALE GENOMIC DNA]</scope>
    <source>
        <strain evidence="8 9">ISO 196</strain>
    </source>
</reference>
<comment type="caution">
    <text evidence="8">The sequence shown here is derived from an EMBL/GenBank/DDBJ whole genome shotgun (WGS) entry which is preliminary data.</text>
</comment>
<evidence type="ECO:0000256" key="1">
    <source>
        <dbReference type="ARBA" id="ARBA00004141"/>
    </source>
</evidence>
<dbReference type="Proteomes" id="UP000315388">
    <property type="component" value="Unassembled WGS sequence"/>
</dbReference>
<dbReference type="CDD" id="cd16914">
    <property type="entry name" value="EcfT"/>
    <property type="match status" value="1"/>
</dbReference>
<keyword evidence="6 7" id="KW-0472">Membrane</keyword>
<dbReference type="GO" id="GO:0005886">
    <property type="term" value="C:plasma membrane"/>
    <property type="evidence" value="ECO:0007669"/>
    <property type="project" value="UniProtKB-ARBA"/>
</dbReference>
<feature type="transmembrane region" description="Helical" evidence="7">
    <location>
        <begin position="67"/>
        <end position="86"/>
    </location>
</feature>